<keyword evidence="4" id="KW-1185">Reference proteome</keyword>
<dbReference type="Pfam" id="PF03050">
    <property type="entry name" value="DDE_Tnp_IS66"/>
    <property type="match status" value="1"/>
</dbReference>
<dbReference type="InterPro" id="IPR052344">
    <property type="entry name" value="Transposase-related"/>
</dbReference>
<dbReference type="RefSeq" id="WP_143339788.1">
    <property type="nucleotide sequence ID" value="NZ_FOFO01000039.1"/>
</dbReference>
<dbReference type="Pfam" id="PF13817">
    <property type="entry name" value="DDE_Tnp_IS66_C"/>
    <property type="match status" value="1"/>
</dbReference>
<accession>A0A1H9GJU9</accession>
<dbReference type="AlphaFoldDB" id="A0A1H9GJU9"/>
<evidence type="ECO:0000313" key="4">
    <source>
        <dbReference type="Proteomes" id="UP000199496"/>
    </source>
</evidence>
<feature type="non-terminal residue" evidence="3">
    <location>
        <position position="1"/>
    </location>
</feature>
<dbReference type="EMBL" id="FOFO01000039">
    <property type="protein sequence ID" value="SEQ50365.1"/>
    <property type="molecule type" value="Genomic_DNA"/>
</dbReference>
<feature type="domain" description="Transposase IS66 central" evidence="1">
    <location>
        <begin position="1"/>
        <end position="29"/>
    </location>
</feature>
<feature type="domain" description="Transposase IS66 C-terminal" evidence="2">
    <location>
        <begin position="36"/>
        <end position="73"/>
    </location>
</feature>
<dbReference type="STRING" id="867345.SAMN05421693_1391"/>
<dbReference type="OrthoDB" id="5413092at2"/>
<evidence type="ECO:0000259" key="2">
    <source>
        <dbReference type="Pfam" id="PF13817"/>
    </source>
</evidence>
<gene>
    <name evidence="3" type="ORF">SAMN05421693_1391</name>
</gene>
<dbReference type="InterPro" id="IPR039552">
    <property type="entry name" value="IS66_C"/>
</dbReference>
<protein>
    <submittedName>
        <fullName evidence="3">Transposase IS66 family protein</fullName>
    </submittedName>
</protein>
<sequence>DNNRGERALRGVCVSRKNWNFTGSENGGHALAILLTLLETCKQNGVNPRHYLIDVLERIQDHPANRLHELLPYHWAPLAHPLGQDKCRLV</sequence>
<dbReference type="PANTHER" id="PTHR33678">
    <property type="entry name" value="BLL1576 PROTEIN"/>
    <property type="match status" value="1"/>
</dbReference>
<organism evidence="3 4">
    <name type="scientific">Ectothiorhodospira magna</name>
    <dbReference type="NCBI Taxonomy" id="867345"/>
    <lineage>
        <taxon>Bacteria</taxon>
        <taxon>Pseudomonadati</taxon>
        <taxon>Pseudomonadota</taxon>
        <taxon>Gammaproteobacteria</taxon>
        <taxon>Chromatiales</taxon>
        <taxon>Ectothiorhodospiraceae</taxon>
        <taxon>Ectothiorhodospira</taxon>
    </lineage>
</organism>
<evidence type="ECO:0000313" key="3">
    <source>
        <dbReference type="EMBL" id="SEQ50365.1"/>
    </source>
</evidence>
<dbReference type="PANTHER" id="PTHR33678:SF1">
    <property type="entry name" value="BLL1576 PROTEIN"/>
    <property type="match status" value="1"/>
</dbReference>
<evidence type="ECO:0000259" key="1">
    <source>
        <dbReference type="Pfam" id="PF03050"/>
    </source>
</evidence>
<reference evidence="3 4" key="1">
    <citation type="submission" date="2016-10" db="EMBL/GenBank/DDBJ databases">
        <authorList>
            <person name="de Groot N.N."/>
        </authorList>
    </citation>
    <scope>NUCLEOTIDE SEQUENCE [LARGE SCALE GENOMIC DNA]</scope>
    <source>
        <strain evidence="3 4">B7-7</strain>
    </source>
</reference>
<proteinExistence type="predicted"/>
<name>A0A1H9GJU9_9GAMM</name>
<dbReference type="Proteomes" id="UP000199496">
    <property type="component" value="Unassembled WGS sequence"/>
</dbReference>
<dbReference type="InterPro" id="IPR004291">
    <property type="entry name" value="Transposase_IS66_central"/>
</dbReference>